<reference evidence="3 4" key="1">
    <citation type="submission" date="2025-04" db="UniProtKB">
        <authorList>
            <consortium name="RefSeq"/>
        </authorList>
    </citation>
    <scope>IDENTIFICATION</scope>
    <source>
        <tissue evidence="3 4">Blood</tissue>
    </source>
</reference>
<evidence type="ECO:0000313" key="4">
    <source>
        <dbReference type="RefSeq" id="XP_030616122.1"/>
    </source>
</evidence>
<dbReference type="Proteomes" id="UP000248483">
    <property type="component" value="Unplaced"/>
</dbReference>
<accession>A0A2Y9LHU2</accession>
<sequence>MQRQETRFPGCPVGVAVPRPPHSSRPGPGACPPYLRTPARAPHLGSRPVPSAPRSSGGARCAAVPRPGGGVGRRAGKGGPAWRPGAFFHKGRAAETAASEQPEEEADEKMPLSLPPQGDHGESSPSRTPKKHASLHIWRSKKKQQPPRSDCGVFIPHPPPASLGEARALEVVDGGHVAGERQEFTLHCGESRLFHTACEVPGPLPTESGMFKKVMLHFQYLAPRTKHFNELKSEK</sequence>
<dbReference type="KEGG" id="dle:111164131"/>
<keyword evidence="2" id="KW-1185">Reference proteome</keyword>
<dbReference type="AlphaFoldDB" id="A0A2Y9LHU2"/>
<feature type="region of interest" description="Disordered" evidence="1">
    <location>
        <begin position="1"/>
        <end position="149"/>
    </location>
</feature>
<name>A0A2Y9LHU2_DELLE</name>
<dbReference type="STRING" id="9749.A0A2Y9LHU2"/>
<evidence type="ECO:0000313" key="3">
    <source>
        <dbReference type="RefSeq" id="XP_022409204.1"/>
    </source>
</evidence>
<evidence type="ECO:0000313" key="2">
    <source>
        <dbReference type="Proteomes" id="UP000248483"/>
    </source>
</evidence>
<evidence type="ECO:0000256" key="1">
    <source>
        <dbReference type="SAM" id="MobiDB-lite"/>
    </source>
</evidence>
<dbReference type="RefSeq" id="XP_022409204.1">
    <property type="nucleotide sequence ID" value="XM_022553496.1"/>
</dbReference>
<feature type="compositionally biased region" description="Basic residues" evidence="1">
    <location>
        <begin position="128"/>
        <end position="145"/>
    </location>
</feature>
<gene>
    <name evidence="3 4" type="primary">LOC111164131</name>
</gene>
<dbReference type="RefSeq" id="XP_030616122.1">
    <property type="nucleotide sequence ID" value="XM_030760262.1"/>
</dbReference>
<proteinExistence type="predicted"/>
<organism evidence="2 3">
    <name type="scientific">Delphinapterus leucas</name>
    <name type="common">Beluga whale</name>
    <dbReference type="NCBI Taxonomy" id="9749"/>
    <lineage>
        <taxon>Eukaryota</taxon>
        <taxon>Metazoa</taxon>
        <taxon>Chordata</taxon>
        <taxon>Craniata</taxon>
        <taxon>Vertebrata</taxon>
        <taxon>Euteleostomi</taxon>
        <taxon>Mammalia</taxon>
        <taxon>Eutheria</taxon>
        <taxon>Laurasiatheria</taxon>
        <taxon>Artiodactyla</taxon>
        <taxon>Whippomorpha</taxon>
        <taxon>Cetacea</taxon>
        <taxon>Odontoceti</taxon>
        <taxon>Monodontidae</taxon>
        <taxon>Delphinapterus</taxon>
    </lineage>
</organism>
<feature type="compositionally biased region" description="Gly residues" evidence="1">
    <location>
        <begin position="67"/>
        <end position="79"/>
    </location>
</feature>
<protein>
    <submittedName>
        <fullName evidence="3 4">Uncharacterized protein LOC111164131</fullName>
    </submittedName>
</protein>
<dbReference type="GeneID" id="111164131"/>